<dbReference type="SUPFAM" id="SSF50494">
    <property type="entry name" value="Trypsin-like serine proteases"/>
    <property type="match status" value="1"/>
</dbReference>
<keyword evidence="2" id="KW-0732">Signal</keyword>
<evidence type="ECO:0000259" key="3">
    <source>
        <dbReference type="PROSITE" id="PS50240"/>
    </source>
</evidence>
<dbReference type="InterPro" id="IPR043504">
    <property type="entry name" value="Peptidase_S1_PA_chymotrypsin"/>
</dbReference>
<dbReference type="CDD" id="cd00190">
    <property type="entry name" value="Tryp_SPc"/>
    <property type="match status" value="1"/>
</dbReference>
<evidence type="ECO:0000313" key="4">
    <source>
        <dbReference type="EMBL" id="KAF6126603.1"/>
    </source>
</evidence>
<dbReference type="InterPro" id="IPR009003">
    <property type="entry name" value="Peptidase_S1_PA"/>
</dbReference>
<feature type="domain" description="Peptidase S1" evidence="3">
    <location>
        <begin position="74"/>
        <end position="266"/>
    </location>
</feature>
<dbReference type="FunFam" id="2.40.10.10:FF:000007">
    <property type="entry name" value="Transmembrane serine protease 7"/>
    <property type="match status" value="1"/>
</dbReference>
<dbReference type="GO" id="GO:0004252">
    <property type="term" value="F:serine-type endopeptidase activity"/>
    <property type="evidence" value="ECO:0007669"/>
    <property type="project" value="InterPro"/>
</dbReference>
<feature type="signal peptide" evidence="2">
    <location>
        <begin position="1"/>
        <end position="30"/>
    </location>
</feature>
<dbReference type="FunFam" id="2.40.10.10:FF:000107">
    <property type="entry name" value="TISP43 isoform 6"/>
    <property type="match status" value="1"/>
</dbReference>
<keyword evidence="4" id="KW-0378">Hydrolase</keyword>
<dbReference type="Proteomes" id="UP000664940">
    <property type="component" value="Unassembled WGS sequence"/>
</dbReference>
<dbReference type="PANTHER" id="PTHR24253:SF42">
    <property type="entry name" value="PROTEASE, SERINE 47"/>
    <property type="match status" value="1"/>
</dbReference>
<evidence type="ECO:0000313" key="5">
    <source>
        <dbReference type="Proteomes" id="UP000664940"/>
    </source>
</evidence>
<proteinExistence type="predicted"/>
<keyword evidence="1" id="KW-1015">Disulfide bond</keyword>
<dbReference type="GO" id="GO:0006508">
    <property type="term" value="P:proteolysis"/>
    <property type="evidence" value="ECO:0007669"/>
    <property type="project" value="UniProtKB-KW"/>
</dbReference>
<dbReference type="SMART" id="SM00020">
    <property type="entry name" value="Tryp_SPc"/>
    <property type="match status" value="1"/>
</dbReference>
<evidence type="ECO:0000256" key="2">
    <source>
        <dbReference type="SAM" id="SignalP"/>
    </source>
</evidence>
<comment type="caution">
    <text evidence="4">The sequence shown here is derived from an EMBL/GenBank/DDBJ whole genome shotgun (WGS) entry which is preliminary data.</text>
</comment>
<dbReference type="PANTHER" id="PTHR24253">
    <property type="entry name" value="TRANSMEMBRANE PROTEASE SERINE"/>
    <property type="match status" value="1"/>
</dbReference>
<reference evidence="4 5" key="1">
    <citation type="journal article" date="2020" name="Nature">
        <title>Six reference-quality genomes reveal evolution of bat adaptations.</title>
        <authorList>
            <person name="Jebb D."/>
            <person name="Huang Z."/>
            <person name="Pippel M."/>
            <person name="Hughes G.M."/>
            <person name="Lavrichenko K."/>
            <person name="Devanna P."/>
            <person name="Winkler S."/>
            <person name="Jermiin L.S."/>
            <person name="Skirmuntt E.C."/>
            <person name="Katzourakis A."/>
            <person name="Burkitt-Gray L."/>
            <person name="Ray D.A."/>
            <person name="Sullivan K.A.M."/>
            <person name="Roscito J.G."/>
            <person name="Kirilenko B.M."/>
            <person name="Davalos L.M."/>
            <person name="Corthals A.P."/>
            <person name="Power M.L."/>
            <person name="Jones G."/>
            <person name="Ransome R.D."/>
            <person name="Dechmann D.K.N."/>
            <person name="Locatelli A.G."/>
            <person name="Puechmaille S.J."/>
            <person name="Fedrigo O."/>
            <person name="Jarvis E.D."/>
            <person name="Hiller M."/>
            <person name="Vernes S.C."/>
            <person name="Myers E.W."/>
            <person name="Teeling E.C."/>
        </authorList>
    </citation>
    <scope>NUCLEOTIDE SEQUENCE [LARGE SCALE GENOMIC DNA]</scope>
    <source>
        <strain evidence="4">Bat1K_MPI-CBG_1</strain>
    </source>
</reference>
<protein>
    <submittedName>
        <fullName evidence="4">Serine protease 47</fullName>
    </submittedName>
</protein>
<dbReference type="Gene3D" id="2.40.10.10">
    <property type="entry name" value="Trypsin-like serine proteases"/>
    <property type="match status" value="2"/>
</dbReference>
<dbReference type="AlphaFoldDB" id="A0A834B5N8"/>
<sequence length="315" mass="34706">MGTEALTHPVLGHPVFLLWLLLLLPLATSGQQRSPFTPAPASGETLERGAPTSIFQQLVPGTPVCGKPKVMGKIYGGQDVVAGQWPWQASLLYRNLHICGAVLIDSFWLVSTAHCFLNKSHFPEDYQILLGTTQLYQHTQHTQKMAVNRIIMHPDFEKFHPFGSDIAMLQLHLPVNFTSYISPACLPNPGVQLPSHLSCWITGWGMLSEDKHLLPPFHLQEGKVNLIENKFCNMLYEQRLGKGKTYPVHEEMLCSGDFLTGKAICQVSEAITVLPLPELRASVSPRGACVASTPFMRPLGLPVPSLCMFSLGSTS</sequence>
<evidence type="ECO:0000256" key="1">
    <source>
        <dbReference type="ARBA" id="ARBA00023157"/>
    </source>
</evidence>
<accession>A0A834B5N8</accession>
<organism evidence="4 5">
    <name type="scientific">Phyllostomus discolor</name>
    <name type="common">pale spear-nosed bat</name>
    <dbReference type="NCBI Taxonomy" id="89673"/>
    <lineage>
        <taxon>Eukaryota</taxon>
        <taxon>Metazoa</taxon>
        <taxon>Chordata</taxon>
        <taxon>Craniata</taxon>
        <taxon>Vertebrata</taxon>
        <taxon>Euteleostomi</taxon>
        <taxon>Mammalia</taxon>
        <taxon>Eutheria</taxon>
        <taxon>Laurasiatheria</taxon>
        <taxon>Chiroptera</taxon>
        <taxon>Yangochiroptera</taxon>
        <taxon>Phyllostomidae</taxon>
        <taxon>Phyllostominae</taxon>
        <taxon>Phyllostomus</taxon>
    </lineage>
</organism>
<dbReference type="Pfam" id="PF00089">
    <property type="entry name" value="Trypsin"/>
    <property type="match status" value="1"/>
</dbReference>
<name>A0A834B5N8_9CHIR</name>
<dbReference type="EMBL" id="JABVXQ010000002">
    <property type="protein sequence ID" value="KAF6126603.1"/>
    <property type="molecule type" value="Genomic_DNA"/>
</dbReference>
<gene>
    <name evidence="4" type="ORF">HJG60_015671</name>
</gene>
<feature type="chain" id="PRO_5033007940" evidence="2">
    <location>
        <begin position="31"/>
        <end position="315"/>
    </location>
</feature>
<dbReference type="InterPro" id="IPR001254">
    <property type="entry name" value="Trypsin_dom"/>
</dbReference>
<dbReference type="PROSITE" id="PS50240">
    <property type="entry name" value="TRYPSIN_DOM"/>
    <property type="match status" value="1"/>
</dbReference>
<keyword evidence="4" id="KW-0645">Protease</keyword>